<protein>
    <submittedName>
        <fullName evidence="1">Uncharacterized protein</fullName>
    </submittedName>
</protein>
<proteinExistence type="predicted"/>
<dbReference type="KEGG" id="gak:X907_0353"/>
<name>A0A3T0E6A3_9PROT</name>
<dbReference type="RefSeq" id="WP_257791270.1">
    <property type="nucleotide sequence ID" value="NZ_BMFB01000006.1"/>
</dbReference>
<dbReference type="AlphaFoldDB" id="A0A3T0E6A3"/>
<evidence type="ECO:0000313" key="1">
    <source>
        <dbReference type="EMBL" id="AZU02901.1"/>
    </source>
</evidence>
<dbReference type="EMBL" id="CP018911">
    <property type="protein sequence ID" value="AZU02901.1"/>
    <property type="molecule type" value="Genomic_DNA"/>
</dbReference>
<reference evidence="1 2" key="1">
    <citation type="submission" date="2016-12" db="EMBL/GenBank/DDBJ databases">
        <title>The genome of dimorphic prosthecate Glycocaulis alkaliphilus 6b-8t, isolated from crude oil dictates its adaptability in petroleum environments.</title>
        <authorList>
            <person name="Wu X.-L."/>
            <person name="Geng S."/>
        </authorList>
    </citation>
    <scope>NUCLEOTIDE SEQUENCE [LARGE SCALE GENOMIC DNA]</scope>
    <source>
        <strain evidence="1 2">6B-8</strain>
    </source>
</reference>
<organism evidence="1 2">
    <name type="scientific">Glycocaulis alkaliphilus</name>
    <dbReference type="NCBI Taxonomy" id="1434191"/>
    <lineage>
        <taxon>Bacteria</taxon>
        <taxon>Pseudomonadati</taxon>
        <taxon>Pseudomonadota</taxon>
        <taxon>Alphaproteobacteria</taxon>
        <taxon>Maricaulales</taxon>
        <taxon>Maricaulaceae</taxon>
        <taxon>Glycocaulis</taxon>
    </lineage>
</organism>
<keyword evidence="2" id="KW-1185">Reference proteome</keyword>
<gene>
    <name evidence="1" type="ORF">X907_0353</name>
</gene>
<evidence type="ECO:0000313" key="2">
    <source>
        <dbReference type="Proteomes" id="UP000286954"/>
    </source>
</evidence>
<dbReference type="Proteomes" id="UP000286954">
    <property type="component" value="Chromosome"/>
</dbReference>
<accession>A0A3T0E6A3</accession>
<sequence length="43" mass="4673">MIEKEKTEARQGEPAPNHMTRHALVGGVVLAVIGIVIAYIVIF</sequence>